<feature type="domain" description="ABM" evidence="1">
    <location>
        <begin position="59"/>
        <end position="110"/>
    </location>
</feature>
<dbReference type="EMBL" id="VORY01000001">
    <property type="protein sequence ID" value="TXD95822.1"/>
    <property type="molecule type" value="Genomic_DNA"/>
</dbReference>
<dbReference type="OrthoDB" id="1329448at2"/>
<accession>A0A5C7A2A1</accession>
<dbReference type="InterPro" id="IPR011008">
    <property type="entry name" value="Dimeric_a/b-barrel"/>
</dbReference>
<sequence>MGIKTPALSVLTLIFSMVLIAWKNPDIKGASNSEFENAVLTENTAKSLIYHRVNDYDLWKKAFDEFQPVRESNGELSYEVGLLDDKPNTVYVLSTWKSKDHYNKFKETTVLKDKMNEAGVSEAPTFLYLNQLEGSKFLDNKITGVIYHEVEDYDKWKRVFDDFERTRKEFKEVSYEVGTINGSSKWVYVMNQWDSLEDHKTFVEDAKLKEAMNRAGVIGKPVFLVFNPKEKG</sequence>
<proteinExistence type="predicted"/>
<evidence type="ECO:0000313" key="3">
    <source>
        <dbReference type="Proteomes" id="UP000321367"/>
    </source>
</evidence>
<dbReference type="SUPFAM" id="SSF54909">
    <property type="entry name" value="Dimeric alpha+beta barrel"/>
    <property type="match status" value="1"/>
</dbReference>
<keyword evidence="3" id="KW-1185">Reference proteome</keyword>
<comment type="caution">
    <text evidence="2">The sequence shown here is derived from an EMBL/GenBank/DDBJ whole genome shotgun (WGS) entry which is preliminary data.</text>
</comment>
<dbReference type="Proteomes" id="UP000321367">
    <property type="component" value="Unassembled WGS sequence"/>
</dbReference>
<dbReference type="InterPro" id="IPR007138">
    <property type="entry name" value="ABM_dom"/>
</dbReference>
<name>A0A5C7A2A1_9FLAO</name>
<evidence type="ECO:0000313" key="2">
    <source>
        <dbReference type="EMBL" id="TXD95822.1"/>
    </source>
</evidence>
<reference evidence="2 3" key="1">
    <citation type="submission" date="2019-08" db="EMBL/GenBank/DDBJ databases">
        <title>Genome sequence of Gillisia hiemivivida IC154 (type strain).</title>
        <authorList>
            <person name="Bowman J.P."/>
        </authorList>
    </citation>
    <scope>NUCLEOTIDE SEQUENCE [LARGE SCALE GENOMIC DNA]</scope>
    <source>
        <strain evidence="2 3">IC154</strain>
    </source>
</reference>
<dbReference type="Pfam" id="PF03992">
    <property type="entry name" value="ABM"/>
    <property type="match status" value="1"/>
</dbReference>
<protein>
    <recommendedName>
        <fullName evidence="1">ABM domain-containing protein</fullName>
    </recommendedName>
</protein>
<dbReference type="RefSeq" id="WP_146928834.1">
    <property type="nucleotide sequence ID" value="NZ_CBCSHZ010000003.1"/>
</dbReference>
<organism evidence="2 3">
    <name type="scientific">Gillisia hiemivivida</name>
    <dbReference type="NCBI Taxonomy" id="291190"/>
    <lineage>
        <taxon>Bacteria</taxon>
        <taxon>Pseudomonadati</taxon>
        <taxon>Bacteroidota</taxon>
        <taxon>Flavobacteriia</taxon>
        <taxon>Flavobacteriales</taxon>
        <taxon>Flavobacteriaceae</taxon>
        <taxon>Gillisia</taxon>
    </lineage>
</organism>
<evidence type="ECO:0000259" key="1">
    <source>
        <dbReference type="Pfam" id="PF03992"/>
    </source>
</evidence>
<dbReference type="AlphaFoldDB" id="A0A5C7A2A1"/>
<gene>
    <name evidence="2" type="ORF">ES724_02000</name>
</gene>